<evidence type="ECO:0000256" key="3">
    <source>
        <dbReference type="ARBA" id="ARBA00022679"/>
    </source>
</evidence>
<evidence type="ECO:0008006" key="6">
    <source>
        <dbReference type="Google" id="ProtNLM"/>
    </source>
</evidence>
<dbReference type="Pfam" id="PF00201">
    <property type="entry name" value="UDPGT"/>
    <property type="match status" value="1"/>
</dbReference>
<proteinExistence type="inferred from homology"/>
<organism evidence="4 5">
    <name type="scientific">Xanthoceras sorbifolium</name>
    <dbReference type="NCBI Taxonomy" id="99658"/>
    <lineage>
        <taxon>Eukaryota</taxon>
        <taxon>Viridiplantae</taxon>
        <taxon>Streptophyta</taxon>
        <taxon>Embryophyta</taxon>
        <taxon>Tracheophyta</taxon>
        <taxon>Spermatophyta</taxon>
        <taxon>Magnoliopsida</taxon>
        <taxon>eudicotyledons</taxon>
        <taxon>Gunneridae</taxon>
        <taxon>Pentapetalae</taxon>
        <taxon>rosids</taxon>
        <taxon>malvids</taxon>
        <taxon>Sapindales</taxon>
        <taxon>Sapindaceae</taxon>
        <taxon>Xanthoceroideae</taxon>
        <taxon>Xanthoceras</taxon>
    </lineage>
</organism>
<gene>
    <name evidence="4" type="ORF">JRO89_XS13G0258900</name>
</gene>
<keyword evidence="5" id="KW-1185">Reference proteome</keyword>
<name>A0ABQ8H9Z1_9ROSI</name>
<comment type="similarity">
    <text evidence="1">Belongs to the UDP-glycosyltransferase family.</text>
</comment>
<dbReference type="CDD" id="cd03784">
    <property type="entry name" value="GT1_Gtf-like"/>
    <property type="match status" value="1"/>
</dbReference>
<dbReference type="Gene3D" id="3.40.50.2000">
    <property type="entry name" value="Glycogen Phosphorylase B"/>
    <property type="match status" value="2"/>
</dbReference>
<dbReference type="EMBL" id="JAFEMO010000013">
    <property type="protein sequence ID" value="KAH7550737.1"/>
    <property type="molecule type" value="Genomic_DNA"/>
</dbReference>
<evidence type="ECO:0000313" key="5">
    <source>
        <dbReference type="Proteomes" id="UP000827721"/>
    </source>
</evidence>
<keyword evidence="2" id="KW-0328">Glycosyltransferase</keyword>
<dbReference type="InterPro" id="IPR002213">
    <property type="entry name" value="UDP_glucos_trans"/>
</dbReference>
<protein>
    <recommendedName>
        <fullName evidence="6">Glycosyltransferase</fullName>
    </recommendedName>
</protein>
<reference evidence="4 5" key="1">
    <citation type="submission" date="2021-02" db="EMBL/GenBank/DDBJ databases">
        <title>Plant Genome Project.</title>
        <authorList>
            <person name="Zhang R.-G."/>
        </authorList>
    </citation>
    <scope>NUCLEOTIDE SEQUENCE [LARGE SCALE GENOMIC DNA]</scope>
    <source>
        <tissue evidence="4">Leaves</tissue>
    </source>
</reference>
<dbReference type="SUPFAM" id="SSF53756">
    <property type="entry name" value="UDP-Glycosyltransferase/glycogen phosphorylase"/>
    <property type="match status" value="1"/>
</dbReference>
<accession>A0ABQ8H9Z1</accession>
<evidence type="ECO:0000256" key="1">
    <source>
        <dbReference type="ARBA" id="ARBA00009995"/>
    </source>
</evidence>
<dbReference type="PANTHER" id="PTHR11926">
    <property type="entry name" value="GLUCOSYL/GLUCURONOSYL TRANSFERASES"/>
    <property type="match status" value="1"/>
</dbReference>
<dbReference type="PANTHER" id="PTHR11926:SF1412">
    <property type="entry name" value="UDP-GLYCOSYLTRANSFERASE 83A1-LIKE"/>
    <property type="match status" value="1"/>
</dbReference>
<comment type="caution">
    <text evidence="4">The sequence shown here is derived from an EMBL/GenBank/DDBJ whole genome shotgun (WGS) entry which is preliminary data.</text>
</comment>
<evidence type="ECO:0000313" key="4">
    <source>
        <dbReference type="EMBL" id="KAH7550737.1"/>
    </source>
</evidence>
<dbReference type="Proteomes" id="UP000827721">
    <property type="component" value="Unassembled WGS sequence"/>
</dbReference>
<keyword evidence="3" id="KW-0808">Transferase</keyword>
<sequence length="457" mass="50261">MDLFSVSNGSNNAHVLLVSYPAQGHVAPFMKLSHLLSACGAKVTLVTTQSKHARIVDQEQGPVSIVSVPDGLESEDDRKDVTKLSQSIIRVMPVYVEELIKKINQNEEQGDQKITCVVADSLCGWALELADKFGIKRAMFFTAAPGSLALTLHIPKLIQAGIINLDGAVRKNDNVELSPNLPTLSPAEFMWNNPGHPSLQKIMFEYVKSVNQTVELSDWVLCNWFQGLDPSADHLLPNIIPVGPLLANGKPSGNFWSEDLTCLSWLDRQPPGSVIYAAFGSTSVFSQHQFNELALGLELVGRPFLWVVRPDLSNGNSNDYPNGFTQSVANIGRMVQWAPQEKVLAHPSLACYLTHCGWNSTMEGLSMGVPFLCWPYCADQFYNKSCICEDWKVGLCLSKDENGIITRHEIKKKVEELLSSDGIRKNALNMKALAQESVSPGGSSSKSLEYFVNQIKG</sequence>
<evidence type="ECO:0000256" key="2">
    <source>
        <dbReference type="ARBA" id="ARBA00022676"/>
    </source>
</evidence>